<feature type="chain" id="PRO_5043417330" description="Peptidase S1 domain-containing protein" evidence="6">
    <location>
        <begin position="20"/>
        <end position="281"/>
    </location>
</feature>
<dbReference type="Pfam" id="PF00089">
    <property type="entry name" value="Trypsin"/>
    <property type="match status" value="1"/>
</dbReference>
<feature type="domain" description="Peptidase S1" evidence="7">
    <location>
        <begin position="40"/>
        <end position="280"/>
    </location>
</feature>
<dbReference type="InterPro" id="IPR001314">
    <property type="entry name" value="Peptidase_S1A"/>
</dbReference>
<evidence type="ECO:0000256" key="4">
    <source>
        <dbReference type="ARBA" id="ARBA00023157"/>
    </source>
</evidence>
<dbReference type="InterPro" id="IPR009003">
    <property type="entry name" value="Peptidase_S1_PA"/>
</dbReference>
<dbReference type="PANTHER" id="PTHR24252">
    <property type="entry name" value="ACROSIN-RELATED"/>
    <property type="match status" value="1"/>
</dbReference>
<reference evidence="8 9" key="1">
    <citation type="journal article" date="2022" name="Nat. Ecol. Evol.">
        <title>A masculinizing supergene underlies an exaggerated male reproductive morph in a spider.</title>
        <authorList>
            <person name="Hendrickx F."/>
            <person name="De Corte Z."/>
            <person name="Sonet G."/>
            <person name="Van Belleghem S.M."/>
            <person name="Kostlbacher S."/>
            <person name="Vangestel C."/>
        </authorList>
    </citation>
    <scope>NUCLEOTIDE SEQUENCE [LARGE SCALE GENOMIC DNA]</scope>
    <source>
        <strain evidence="8">W744_W776</strain>
    </source>
</reference>
<keyword evidence="4" id="KW-1015">Disulfide bond</keyword>
<feature type="signal peptide" evidence="6">
    <location>
        <begin position="1"/>
        <end position="19"/>
    </location>
</feature>
<dbReference type="Proteomes" id="UP000827092">
    <property type="component" value="Unassembled WGS sequence"/>
</dbReference>
<dbReference type="AlphaFoldDB" id="A0AAV6UG03"/>
<dbReference type="InterPro" id="IPR033116">
    <property type="entry name" value="TRYPSIN_SER"/>
</dbReference>
<dbReference type="InterPro" id="IPR001254">
    <property type="entry name" value="Trypsin_dom"/>
</dbReference>
<evidence type="ECO:0000256" key="5">
    <source>
        <dbReference type="RuleBase" id="RU363034"/>
    </source>
</evidence>
<dbReference type="GO" id="GO:0004252">
    <property type="term" value="F:serine-type endopeptidase activity"/>
    <property type="evidence" value="ECO:0007669"/>
    <property type="project" value="InterPro"/>
</dbReference>
<evidence type="ECO:0000259" key="7">
    <source>
        <dbReference type="PROSITE" id="PS50240"/>
    </source>
</evidence>
<dbReference type="CDD" id="cd00190">
    <property type="entry name" value="Tryp_SPc"/>
    <property type="match status" value="1"/>
</dbReference>
<dbReference type="GO" id="GO:0006508">
    <property type="term" value="P:proteolysis"/>
    <property type="evidence" value="ECO:0007669"/>
    <property type="project" value="UniProtKB-KW"/>
</dbReference>
<dbReference type="SMART" id="SM00020">
    <property type="entry name" value="Tryp_SPc"/>
    <property type="match status" value="1"/>
</dbReference>
<keyword evidence="3 5" id="KW-0720">Serine protease</keyword>
<comment type="caution">
    <text evidence="8">The sequence shown here is derived from an EMBL/GenBank/DDBJ whole genome shotgun (WGS) entry which is preliminary data.</text>
</comment>
<dbReference type="InterPro" id="IPR018114">
    <property type="entry name" value="TRYPSIN_HIS"/>
</dbReference>
<organism evidence="8 9">
    <name type="scientific">Oedothorax gibbosus</name>
    <dbReference type="NCBI Taxonomy" id="931172"/>
    <lineage>
        <taxon>Eukaryota</taxon>
        <taxon>Metazoa</taxon>
        <taxon>Ecdysozoa</taxon>
        <taxon>Arthropoda</taxon>
        <taxon>Chelicerata</taxon>
        <taxon>Arachnida</taxon>
        <taxon>Araneae</taxon>
        <taxon>Araneomorphae</taxon>
        <taxon>Entelegynae</taxon>
        <taxon>Araneoidea</taxon>
        <taxon>Linyphiidae</taxon>
        <taxon>Erigoninae</taxon>
        <taxon>Oedothorax</taxon>
    </lineage>
</organism>
<accession>A0AAV6UG03</accession>
<gene>
    <name evidence="8" type="ORF">JTE90_009986</name>
</gene>
<dbReference type="EMBL" id="JAFNEN010000457">
    <property type="protein sequence ID" value="KAG8182623.1"/>
    <property type="molecule type" value="Genomic_DNA"/>
</dbReference>
<dbReference type="PROSITE" id="PS50240">
    <property type="entry name" value="TRYPSIN_DOM"/>
    <property type="match status" value="1"/>
</dbReference>
<keyword evidence="9" id="KW-1185">Reference proteome</keyword>
<evidence type="ECO:0000256" key="2">
    <source>
        <dbReference type="ARBA" id="ARBA00022801"/>
    </source>
</evidence>
<evidence type="ECO:0000313" key="8">
    <source>
        <dbReference type="EMBL" id="KAG8182623.1"/>
    </source>
</evidence>
<proteinExistence type="predicted"/>
<sequence length="281" mass="31221">MYGWMMVGCLASMWIGSYCEDAKEPECGVIKAQRALGSRIIGGEDAIYGEFPFLVSIRLGGNMFGQHHCGGAILKKLWILTAAHCVTGFTAKQFTVRVGEFNLTHQDEAEVDYKVEKIILHPELYKPKRYNNDIALLKLKKPVEYGDYSIPTCLPNIDEDFTGMKAVIMGWGFVEENSRYRSTRLQKTGVNVLSRNECQSWFTEAKKKVTFHRGQLCAGHKEGGKDSCQGDSGGPLTVKKMDRYFVVGVVSAGIGCGRPNLPGVYTGVADKLDWIEETIKS</sequence>
<dbReference type="SUPFAM" id="SSF50494">
    <property type="entry name" value="Trypsin-like serine proteases"/>
    <property type="match status" value="1"/>
</dbReference>
<keyword evidence="6" id="KW-0732">Signal</keyword>
<dbReference type="PROSITE" id="PS00135">
    <property type="entry name" value="TRYPSIN_SER"/>
    <property type="match status" value="1"/>
</dbReference>
<protein>
    <recommendedName>
        <fullName evidence="7">Peptidase S1 domain-containing protein</fullName>
    </recommendedName>
</protein>
<evidence type="ECO:0000313" key="9">
    <source>
        <dbReference type="Proteomes" id="UP000827092"/>
    </source>
</evidence>
<name>A0AAV6UG03_9ARAC</name>
<keyword evidence="1 5" id="KW-0645">Protease</keyword>
<evidence type="ECO:0000256" key="1">
    <source>
        <dbReference type="ARBA" id="ARBA00022670"/>
    </source>
</evidence>
<evidence type="ECO:0000256" key="6">
    <source>
        <dbReference type="SAM" id="SignalP"/>
    </source>
</evidence>
<dbReference type="PANTHER" id="PTHR24252:SF7">
    <property type="entry name" value="HYALIN"/>
    <property type="match status" value="1"/>
</dbReference>
<keyword evidence="2 5" id="KW-0378">Hydrolase</keyword>
<evidence type="ECO:0000256" key="3">
    <source>
        <dbReference type="ARBA" id="ARBA00022825"/>
    </source>
</evidence>
<dbReference type="InterPro" id="IPR043504">
    <property type="entry name" value="Peptidase_S1_PA_chymotrypsin"/>
</dbReference>
<dbReference type="PROSITE" id="PS00134">
    <property type="entry name" value="TRYPSIN_HIS"/>
    <property type="match status" value="1"/>
</dbReference>
<dbReference type="FunFam" id="2.40.10.10:FF:000006">
    <property type="entry name" value="Serine proteinase stubble"/>
    <property type="match status" value="1"/>
</dbReference>
<dbReference type="PRINTS" id="PR00722">
    <property type="entry name" value="CHYMOTRYPSIN"/>
</dbReference>
<dbReference type="Gene3D" id="2.40.10.10">
    <property type="entry name" value="Trypsin-like serine proteases"/>
    <property type="match status" value="1"/>
</dbReference>